<gene>
    <name evidence="2" type="ORF">SETIT_7G268400v2</name>
</gene>
<organism evidence="2">
    <name type="scientific">Setaria italica</name>
    <name type="common">Foxtail millet</name>
    <name type="synonym">Panicum italicum</name>
    <dbReference type="NCBI Taxonomy" id="4555"/>
    <lineage>
        <taxon>Eukaryota</taxon>
        <taxon>Viridiplantae</taxon>
        <taxon>Streptophyta</taxon>
        <taxon>Embryophyta</taxon>
        <taxon>Tracheophyta</taxon>
        <taxon>Spermatophyta</taxon>
        <taxon>Magnoliopsida</taxon>
        <taxon>Liliopsida</taxon>
        <taxon>Poales</taxon>
        <taxon>Poaceae</taxon>
        <taxon>PACMAD clade</taxon>
        <taxon>Panicoideae</taxon>
        <taxon>Panicodae</taxon>
        <taxon>Paniceae</taxon>
        <taxon>Cenchrinae</taxon>
        <taxon>Setaria</taxon>
    </lineage>
</organism>
<dbReference type="OrthoDB" id="686934at2759"/>
<reference evidence="2" key="2">
    <citation type="submission" date="2015-07" db="EMBL/GenBank/DDBJ databases">
        <authorList>
            <person name="Noorani M."/>
        </authorList>
    </citation>
    <scope>NUCLEOTIDE SEQUENCE</scope>
    <source>
        <strain evidence="2">Yugu1</strain>
    </source>
</reference>
<protein>
    <recommendedName>
        <fullName evidence="3">Cathepsin propeptide inhibitor domain-containing protein</fullName>
    </recommendedName>
</protein>
<dbReference type="EMBL" id="CM003534">
    <property type="protein sequence ID" value="RCV35788.1"/>
    <property type="molecule type" value="Genomic_DNA"/>
</dbReference>
<proteinExistence type="predicted"/>
<sequence>MPLHNREVSVKEASDREAVKKQEDGVIVKVDEATMKARFQDWMEQYGWSYRTEKEKAHRHSGDFDWERYIDHINNMAAHGWYIGREEFSVSEAVKQRCKELATNHAEGRSQMDNSKTEKR</sequence>
<feature type="region of interest" description="Disordered" evidence="1">
    <location>
        <begin position="1"/>
        <end position="21"/>
    </location>
</feature>
<accession>A0A368S061</accession>
<reference evidence="2" key="1">
    <citation type="journal article" date="2012" name="Nat. Biotechnol.">
        <title>Reference genome sequence of the model plant Setaria.</title>
        <authorList>
            <person name="Bennetzen J.L."/>
            <person name="Schmutz J."/>
            <person name="Wang H."/>
            <person name="Percifield R."/>
            <person name="Hawkins J."/>
            <person name="Pontaroli A.C."/>
            <person name="Estep M."/>
            <person name="Feng L."/>
            <person name="Vaughn J.N."/>
            <person name="Grimwood J."/>
            <person name="Jenkins J."/>
            <person name="Barry K."/>
            <person name="Lindquist E."/>
            <person name="Hellsten U."/>
            <person name="Deshpande S."/>
            <person name="Wang X."/>
            <person name="Wu X."/>
            <person name="Mitros T."/>
            <person name="Triplett J."/>
            <person name="Yang X."/>
            <person name="Ye C.Y."/>
            <person name="Mauro-Herrera M."/>
            <person name="Wang L."/>
            <person name="Li P."/>
            <person name="Sharma M."/>
            <person name="Sharma R."/>
            <person name="Ronald P.C."/>
            <person name="Panaud O."/>
            <person name="Kellogg E.A."/>
            <person name="Brutnell T.P."/>
            <person name="Doust A.N."/>
            <person name="Tuskan G.A."/>
            <person name="Rokhsar D."/>
            <person name="Devos K.M."/>
        </authorList>
    </citation>
    <scope>NUCLEOTIDE SEQUENCE [LARGE SCALE GENOMIC DNA]</scope>
    <source>
        <strain evidence="2">Yugu1</strain>
    </source>
</reference>
<evidence type="ECO:0008006" key="3">
    <source>
        <dbReference type="Google" id="ProtNLM"/>
    </source>
</evidence>
<evidence type="ECO:0000313" key="2">
    <source>
        <dbReference type="EMBL" id="RCV35788.1"/>
    </source>
</evidence>
<feature type="region of interest" description="Disordered" evidence="1">
    <location>
        <begin position="101"/>
        <end position="120"/>
    </location>
</feature>
<evidence type="ECO:0000256" key="1">
    <source>
        <dbReference type="SAM" id="MobiDB-lite"/>
    </source>
</evidence>
<name>A0A368S061_SETIT</name>
<dbReference type="KEGG" id="sita:101754667"/>
<dbReference type="Gene3D" id="1.10.287.2250">
    <property type="match status" value="1"/>
</dbReference>
<dbReference type="AlphaFoldDB" id="A0A368S061"/>